<feature type="signal peptide" evidence="1">
    <location>
        <begin position="1"/>
        <end position="21"/>
    </location>
</feature>
<sequence>MKRIVTIIFLVSFIFAGCSHSAQETEVIGAISHGILDENTLPLINNDNLIEFDYQVLAEGVATNVGFLVFLDGIPQEYSVNNSTTFSYLHNFTFDDHTPEVITFQIKPITDNKNRDGELCIVSIINPYFNPNNGNDTVGVNHNALETILPVRYENSPMEFSELYQVEPSSKSKKAEIDSVEVHLSVDPHDMGMASIISEFSGQEEAVYRSTFFVNHRPVGHTYEIDFSLGFSHVIKEIHSLKEQDAVYSVSVPSSILTQEQKILPVVKTKTIFFMEDENLLINGSNKTDEPEPYSSTSPASLIAEITDIGEKHLEILEPNVGLIHIPRSTPVYVNKELVNNYDFKKGEKIEVLYNGLILETYPLMLGQVFQVNIIR</sequence>
<name>A0A9J6RFW9_9BACI</name>
<protein>
    <recommendedName>
        <fullName evidence="4">FHA domain-containing protein</fullName>
    </recommendedName>
</protein>
<keyword evidence="3" id="KW-1185">Reference proteome</keyword>
<evidence type="ECO:0008006" key="4">
    <source>
        <dbReference type="Google" id="ProtNLM"/>
    </source>
</evidence>
<dbReference type="RefSeq" id="WP_268781228.1">
    <property type="nucleotide sequence ID" value="NZ_JAPRAT010000037.1"/>
</dbReference>
<reference evidence="2" key="1">
    <citation type="submission" date="2022-11" db="EMBL/GenBank/DDBJ databases">
        <title>WGS of Natronobacillus azotifigens 24KS-1, an anaerobic diazotrophic haloalkaliphile from soda-rich habitats.</title>
        <authorList>
            <person name="Sorokin D.Y."/>
            <person name="Merkel A.Y."/>
        </authorList>
    </citation>
    <scope>NUCLEOTIDE SEQUENCE</scope>
    <source>
        <strain evidence="2">24KS-1</strain>
    </source>
</reference>
<organism evidence="2 3">
    <name type="scientific">Natronobacillus azotifigens</name>
    <dbReference type="NCBI Taxonomy" id="472978"/>
    <lineage>
        <taxon>Bacteria</taxon>
        <taxon>Bacillati</taxon>
        <taxon>Bacillota</taxon>
        <taxon>Bacilli</taxon>
        <taxon>Bacillales</taxon>
        <taxon>Bacillaceae</taxon>
        <taxon>Natronobacillus</taxon>
    </lineage>
</organism>
<evidence type="ECO:0000313" key="3">
    <source>
        <dbReference type="Proteomes" id="UP001084197"/>
    </source>
</evidence>
<proteinExistence type="predicted"/>
<feature type="chain" id="PRO_5039887019" description="FHA domain-containing protein" evidence="1">
    <location>
        <begin position="22"/>
        <end position="376"/>
    </location>
</feature>
<comment type="caution">
    <text evidence="2">The sequence shown here is derived from an EMBL/GenBank/DDBJ whole genome shotgun (WGS) entry which is preliminary data.</text>
</comment>
<dbReference type="EMBL" id="JAPRAT010000037">
    <property type="protein sequence ID" value="MCZ0704455.1"/>
    <property type="molecule type" value="Genomic_DNA"/>
</dbReference>
<keyword evidence="1" id="KW-0732">Signal</keyword>
<dbReference type="Proteomes" id="UP001084197">
    <property type="component" value="Unassembled WGS sequence"/>
</dbReference>
<dbReference type="AlphaFoldDB" id="A0A9J6RFW9"/>
<evidence type="ECO:0000256" key="1">
    <source>
        <dbReference type="SAM" id="SignalP"/>
    </source>
</evidence>
<gene>
    <name evidence="2" type="ORF">OWO01_14690</name>
</gene>
<evidence type="ECO:0000313" key="2">
    <source>
        <dbReference type="EMBL" id="MCZ0704455.1"/>
    </source>
</evidence>
<accession>A0A9J6RFW9</accession>
<dbReference type="PROSITE" id="PS51257">
    <property type="entry name" value="PROKAR_LIPOPROTEIN"/>
    <property type="match status" value="1"/>
</dbReference>